<sequence length="69" mass="8116">MVERQVPVVLQSGHVVRQLPGTTKDFWKAPNFRSIGLLYKLVKNRSVLHFYKLRIGRLMAKQSFCIWKT</sequence>
<evidence type="ECO:0000313" key="1">
    <source>
        <dbReference type="EMBL" id="OCT88588.1"/>
    </source>
</evidence>
<evidence type="ECO:0000313" key="2">
    <source>
        <dbReference type="Proteomes" id="UP000694892"/>
    </source>
</evidence>
<organism evidence="1 2">
    <name type="scientific">Xenopus laevis</name>
    <name type="common">African clawed frog</name>
    <dbReference type="NCBI Taxonomy" id="8355"/>
    <lineage>
        <taxon>Eukaryota</taxon>
        <taxon>Metazoa</taxon>
        <taxon>Chordata</taxon>
        <taxon>Craniata</taxon>
        <taxon>Vertebrata</taxon>
        <taxon>Euteleostomi</taxon>
        <taxon>Amphibia</taxon>
        <taxon>Batrachia</taxon>
        <taxon>Anura</taxon>
        <taxon>Pipoidea</taxon>
        <taxon>Pipidae</taxon>
        <taxon>Xenopodinae</taxon>
        <taxon>Xenopus</taxon>
        <taxon>Xenopus</taxon>
    </lineage>
</organism>
<proteinExistence type="predicted"/>
<gene>
    <name evidence="1" type="ORF">XELAEV_18017217mg</name>
</gene>
<dbReference type="Proteomes" id="UP000694892">
    <property type="component" value="Chromosome 3L"/>
</dbReference>
<dbReference type="AlphaFoldDB" id="A0A974DB74"/>
<accession>A0A974DB74</accession>
<protein>
    <submittedName>
        <fullName evidence="1">Uncharacterized protein</fullName>
    </submittedName>
</protein>
<name>A0A974DB74_XENLA</name>
<reference evidence="2" key="1">
    <citation type="journal article" date="2016" name="Nature">
        <title>Genome evolution in the allotetraploid frog Xenopus laevis.</title>
        <authorList>
            <person name="Session A.M."/>
            <person name="Uno Y."/>
            <person name="Kwon T."/>
            <person name="Chapman J.A."/>
            <person name="Toyoda A."/>
            <person name="Takahashi S."/>
            <person name="Fukui A."/>
            <person name="Hikosaka A."/>
            <person name="Suzuki A."/>
            <person name="Kondo M."/>
            <person name="van Heeringen S.J."/>
            <person name="Quigley I."/>
            <person name="Heinz S."/>
            <person name="Ogino H."/>
            <person name="Ochi H."/>
            <person name="Hellsten U."/>
            <person name="Lyons J.B."/>
            <person name="Simakov O."/>
            <person name="Putnam N."/>
            <person name="Stites J."/>
            <person name="Kuroki Y."/>
            <person name="Tanaka T."/>
            <person name="Michiue T."/>
            <person name="Watanabe M."/>
            <person name="Bogdanovic O."/>
            <person name="Lister R."/>
            <person name="Georgiou G."/>
            <person name="Paranjpe S.S."/>
            <person name="van Kruijsbergen I."/>
            <person name="Shu S."/>
            <person name="Carlson J."/>
            <person name="Kinoshita T."/>
            <person name="Ohta Y."/>
            <person name="Mawaribuchi S."/>
            <person name="Jenkins J."/>
            <person name="Grimwood J."/>
            <person name="Schmutz J."/>
            <person name="Mitros T."/>
            <person name="Mozaffari S.V."/>
            <person name="Suzuki Y."/>
            <person name="Haramoto Y."/>
            <person name="Yamamoto T.S."/>
            <person name="Takagi C."/>
            <person name="Heald R."/>
            <person name="Miller K."/>
            <person name="Haudenschild C."/>
            <person name="Kitzman J."/>
            <person name="Nakayama T."/>
            <person name="Izutsu Y."/>
            <person name="Robert J."/>
            <person name="Fortriede J."/>
            <person name="Burns K."/>
            <person name="Lotay V."/>
            <person name="Karimi K."/>
            <person name="Yasuoka Y."/>
            <person name="Dichmann D.S."/>
            <person name="Flajnik M.F."/>
            <person name="Houston D.W."/>
            <person name="Shendure J."/>
            <person name="DuPasquier L."/>
            <person name="Vize P.D."/>
            <person name="Zorn A.M."/>
            <person name="Ito M."/>
            <person name="Marcotte E.M."/>
            <person name="Wallingford J.B."/>
            <person name="Ito Y."/>
            <person name="Asashima M."/>
            <person name="Ueno N."/>
            <person name="Matsuda Y."/>
            <person name="Veenstra G.J."/>
            <person name="Fujiyama A."/>
            <person name="Harland R.M."/>
            <person name="Taira M."/>
            <person name="Rokhsar D.S."/>
        </authorList>
    </citation>
    <scope>NUCLEOTIDE SEQUENCE [LARGE SCALE GENOMIC DNA]</scope>
    <source>
        <strain evidence="2">J</strain>
    </source>
</reference>
<dbReference type="EMBL" id="CM004470">
    <property type="protein sequence ID" value="OCT88588.1"/>
    <property type="molecule type" value="Genomic_DNA"/>
</dbReference>